<evidence type="ECO:0000256" key="1">
    <source>
        <dbReference type="SAM" id="MobiDB-lite"/>
    </source>
</evidence>
<name>J0NSM9_9ACTO</name>
<keyword evidence="3" id="KW-1185">Reference proteome</keyword>
<protein>
    <submittedName>
        <fullName evidence="2">Uncharacterized protein</fullName>
    </submittedName>
</protein>
<reference evidence="2 3" key="1">
    <citation type="submission" date="2012-05" db="EMBL/GenBank/DDBJ databases">
        <authorList>
            <person name="Harkins D.M."/>
            <person name="Madupu R."/>
            <person name="Durkin A.S."/>
            <person name="Torralba M."/>
            <person name="Methe B."/>
            <person name="Sutton G.G."/>
            <person name="Nelson K.E."/>
        </authorList>
    </citation>
    <scope>NUCLEOTIDE SEQUENCE [LARGE SCALE GENOMIC DNA]</scope>
    <source>
        <strain evidence="2 3">F0490</strain>
    </source>
</reference>
<accession>J0NSM9</accession>
<feature type="region of interest" description="Disordered" evidence="1">
    <location>
        <begin position="1"/>
        <end position="47"/>
    </location>
</feature>
<evidence type="ECO:0000313" key="2">
    <source>
        <dbReference type="EMBL" id="EJF47847.1"/>
    </source>
</evidence>
<proteinExistence type="predicted"/>
<feature type="compositionally biased region" description="Low complexity" evidence="1">
    <location>
        <begin position="21"/>
        <end position="47"/>
    </location>
</feature>
<organism evidence="2 3">
    <name type="scientific">Schaalia georgiae F0490</name>
    <dbReference type="NCBI Taxonomy" id="1125717"/>
    <lineage>
        <taxon>Bacteria</taxon>
        <taxon>Bacillati</taxon>
        <taxon>Actinomycetota</taxon>
        <taxon>Actinomycetes</taxon>
        <taxon>Actinomycetales</taxon>
        <taxon>Actinomycetaceae</taxon>
        <taxon>Schaalia</taxon>
    </lineage>
</organism>
<dbReference type="Proteomes" id="UP000004578">
    <property type="component" value="Unassembled WGS sequence"/>
</dbReference>
<gene>
    <name evidence="2" type="ORF">HMPREF1317_0274</name>
</gene>
<sequence length="47" mass="4605">MDTADGRKGVWLTVDDERNTAGRPAPVPGSAAAGTGTAGSAHRAAPS</sequence>
<comment type="caution">
    <text evidence="2">The sequence shown here is derived from an EMBL/GenBank/DDBJ whole genome shotgun (WGS) entry which is preliminary data.</text>
</comment>
<dbReference type="EMBL" id="AKFS01000071">
    <property type="protein sequence ID" value="EJF47847.1"/>
    <property type="molecule type" value="Genomic_DNA"/>
</dbReference>
<dbReference type="AlphaFoldDB" id="J0NSM9"/>
<evidence type="ECO:0000313" key="3">
    <source>
        <dbReference type="Proteomes" id="UP000004578"/>
    </source>
</evidence>